<accession>A0A4R9LJN1</accession>
<dbReference type="PANTHER" id="PTHR43156:SF2">
    <property type="entry name" value="STAGE II SPORULATION PROTEIN E"/>
    <property type="match status" value="1"/>
</dbReference>
<reference evidence="4" key="1">
    <citation type="journal article" date="2019" name="PLoS Negl. Trop. Dis.">
        <title>Revisiting the worldwide diversity of Leptospira species in the environment.</title>
        <authorList>
            <person name="Vincent A.T."/>
            <person name="Schiettekatte O."/>
            <person name="Bourhy P."/>
            <person name="Veyrier F.J."/>
            <person name="Picardeau M."/>
        </authorList>
    </citation>
    <scope>NUCLEOTIDE SEQUENCE [LARGE SCALE GENOMIC DNA]</scope>
    <source>
        <strain evidence="4">201400974</strain>
    </source>
</reference>
<feature type="modified residue" description="4-aspartylphosphate" evidence="2">
    <location>
        <position position="58"/>
    </location>
</feature>
<dbReference type="AlphaFoldDB" id="A0A4R9LJN1"/>
<comment type="caution">
    <text evidence="4">The sequence shown here is derived from an EMBL/GenBank/DDBJ whole genome shotgun (WGS) entry which is preliminary data.</text>
</comment>
<dbReference type="InterPro" id="IPR001932">
    <property type="entry name" value="PPM-type_phosphatase-like_dom"/>
</dbReference>
<dbReference type="InterPro" id="IPR001789">
    <property type="entry name" value="Sig_transdc_resp-reg_receiver"/>
</dbReference>
<dbReference type="InterPro" id="IPR036457">
    <property type="entry name" value="PPM-type-like_dom_sf"/>
</dbReference>
<dbReference type="InterPro" id="IPR011006">
    <property type="entry name" value="CheY-like_superfamily"/>
</dbReference>
<dbReference type="EMBL" id="RQHV01000062">
    <property type="protein sequence ID" value="TGN07043.1"/>
    <property type="molecule type" value="Genomic_DNA"/>
</dbReference>
<evidence type="ECO:0000256" key="1">
    <source>
        <dbReference type="ARBA" id="ARBA00022801"/>
    </source>
</evidence>
<name>A0A4R9LJN1_9LEPT</name>
<dbReference type="InterPro" id="IPR052016">
    <property type="entry name" value="Bact_Sigma-Reg"/>
</dbReference>
<evidence type="ECO:0000256" key="2">
    <source>
        <dbReference type="PROSITE-ProRule" id="PRU00169"/>
    </source>
</evidence>
<organism evidence="4 5">
    <name type="scientific">Leptospira ilyithenensis</name>
    <dbReference type="NCBI Taxonomy" id="2484901"/>
    <lineage>
        <taxon>Bacteria</taxon>
        <taxon>Pseudomonadati</taxon>
        <taxon>Spirochaetota</taxon>
        <taxon>Spirochaetia</taxon>
        <taxon>Leptospirales</taxon>
        <taxon>Leptospiraceae</taxon>
        <taxon>Leptospira</taxon>
    </lineage>
</organism>
<gene>
    <name evidence="4" type="ORF">EHS11_18145</name>
</gene>
<dbReference type="GO" id="GO:0000160">
    <property type="term" value="P:phosphorelay signal transduction system"/>
    <property type="evidence" value="ECO:0007669"/>
    <property type="project" value="InterPro"/>
</dbReference>
<dbReference type="SMART" id="SM00331">
    <property type="entry name" value="PP2C_SIG"/>
    <property type="match status" value="1"/>
</dbReference>
<dbReference type="SUPFAM" id="SSF81606">
    <property type="entry name" value="PP2C-like"/>
    <property type="match status" value="1"/>
</dbReference>
<sequence length="370" mass="41856">MADYTFKPEILIIDDDSEICETLELLINGLGYYVRYFTNPSQGLEYFERELNPIVFLDVNMPLISGLDVLPKIKAIDSKTQVLMMTGERDIQTVVSSLYHRAADFILKPFHLKAVEAAISRSFEYYNLLKDKESQDEAITRDLRLAARIQVRTMNLPKLKHRIFAEVFPMRYVSGDFYQVVSLDEDKTLILMGDIEGHGVTSGLIAILMTTIHREIARTTSLQPGILLDRLNQELCREIGTHSMTAVSVLVDHSKKTITYARGGHPFPLVFKKNSLEMEILQENSGQLLGILDSIQFTEKTVTVEGSDILLLYSDGLLGSTSHPLVQTLTHLPGGLHRIESMQKEIRNYIDYLISSAKAQDDISYLLLEI</sequence>
<keyword evidence="2" id="KW-0597">Phosphoprotein</keyword>
<dbReference type="PANTHER" id="PTHR43156">
    <property type="entry name" value="STAGE II SPORULATION PROTEIN E-RELATED"/>
    <property type="match status" value="1"/>
</dbReference>
<dbReference type="CDD" id="cd00156">
    <property type="entry name" value="REC"/>
    <property type="match status" value="1"/>
</dbReference>
<evidence type="ECO:0000313" key="5">
    <source>
        <dbReference type="Proteomes" id="UP000298264"/>
    </source>
</evidence>
<evidence type="ECO:0000259" key="3">
    <source>
        <dbReference type="PROSITE" id="PS50110"/>
    </source>
</evidence>
<proteinExistence type="predicted"/>
<keyword evidence="1" id="KW-0378">Hydrolase</keyword>
<dbReference type="GO" id="GO:0016791">
    <property type="term" value="F:phosphatase activity"/>
    <property type="evidence" value="ECO:0007669"/>
    <property type="project" value="TreeGrafter"/>
</dbReference>
<dbReference type="Gene3D" id="3.60.40.10">
    <property type="entry name" value="PPM-type phosphatase domain"/>
    <property type="match status" value="1"/>
</dbReference>
<evidence type="ECO:0000313" key="4">
    <source>
        <dbReference type="EMBL" id="TGN07043.1"/>
    </source>
</evidence>
<feature type="domain" description="Response regulatory" evidence="3">
    <location>
        <begin position="9"/>
        <end position="123"/>
    </location>
</feature>
<dbReference type="PROSITE" id="PS50110">
    <property type="entry name" value="RESPONSE_REGULATORY"/>
    <property type="match status" value="1"/>
</dbReference>
<dbReference type="Proteomes" id="UP000298264">
    <property type="component" value="Unassembled WGS sequence"/>
</dbReference>
<dbReference type="Pfam" id="PF00072">
    <property type="entry name" value="Response_reg"/>
    <property type="match status" value="1"/>
</dbReference>
<dbReference type="Gene3D" id="3.40.50.2300">
    <property type="match status" value="1"/>
</dbReference>
<protein>
    <submittedName>
        <fullName evidence="4">Response regulator</fullName>
    </submittedName>
</protein>
<dbReference type="RefSeq" id="WP_135765767.1">
    <property type="nucleotide sequence ID" value="NZ_RQHV01000062.1"/>
</dbReference>
<keyword evidence="5" id="KW-1185">Reference proteome</keyword>
<dbReference type="Pfam" id="PF07228">
    <property type="entry name" value="SpoIIE"/>
    <property type="match status" value="1"/>
</dbReference>
<dbReference type="SUPFAM" id="SSF52172">
    <property type="entry name" value="CheY-like"/>
    <property type="match status" value="1"/>
</dbReference>
<dbReference type="OrthoDB" id="9802426at2"/>
<dbReference type="SMART" id="SM00448">
    <property type="entry name" value="REC"/>
    <property type="match status" value="1"/>
</dbReference>